<name>K6ZHV0_9ALTE</name>
<evidence type="ECO:0000313" key="1">
    <source>
        <dbReference type="EMBL" id="GAC29922.1"/>
    </source>
</evidence>
<dbReference type="Proteomes" id="UP000006251">
    <property type="component" value="Unassembled WGS sequence"/>
</dbReference>
<gene>
    <name evidence="1" type="ORF">GPAL_3071</name>
</gene>
<keyword evidence="2" id="KW-1185">Reference proteome</keyword>
<sequence length="48" mass="5401">MISATITTQEIDKIEISVVLVANSIIWPIKNSVVRLLFEVGKVYRKKG</sequence>
<evidence type="ECO:0000313" key="2">
    <source>
        <dbReference type="Proteomes" id="UP000006251"/>
    </source>
</evidence>
<accession>K6ZHV0</accession>
<dbReference type="EMBL" id="BAEQ01000051">
    <property type="protein sequence ID" value="GAC29922.1"/>
    <property type="molecule type" value="Genomic_DNA"/>
</dbReference>
<organism evidence="1 2">
    <name type="scientific">Brumicola pallidula DSM 14239 = ACAM 615</name>
    <dbReference type="NCBI Taxonomy" id="1121922"/>
    <lineage>
        <taxon>Bacteria</taxon>
        <taxon>Pseudomonadati</taxon>
        <taxon>Pseudomonadota</taxon>
        <taxon>Gammaproteobacteria</taxon>
        <taxon>Alteromonadales</taxon>
        <taxon>Alteromonadaceae</taxon>
        <taxon>Brumicola</taxon>
    </lineage>
</organism>
<comment type="caution">
    <text evidence="1">The sequence shown here is derived from an EMBL/GenBank/DDBJ whole genome shotgun (WGS) entry which is preliminary data.</text>
</comment>
<reference evidence="2" key="1">
    <citation type="journal article" date="2014" name="Environ. Microbiol.">
        <title>Comparative genomics of the marine bacterial genus Glaciecola reveals the high degree of genomic diversity and genomic characteristic for cold adaptation.</title>
        <authorList>
            <person name="Qin Q.L."/>
            <person name="Xie B.B."/>
            <person name="Yu Y."/>
            <person name="Shu Y.L."/>
            <person name="Rong J.C."/>
            <person name="Zhang Y.J."/>
            <person name="Zhao D.L."/>
            <person name="Chen X.L."/>
            <person name="Zhang X.Y."/>
            <person name="Chen B."/>
            <person name="Zhou B.C."/>
            <person name="Zhang Y.Z."/>
        </authorList>
    </citation>
    <scope>NUCLEOTIDE SEQUENCE [LARGE SCALE GENOMIC DNA]</scope>
    <source>
        <strain evidence="2">ACAM 615</strain>
    </source>
</reference>
<protein>
    <submittedName>
        <fullName evidence="1">Uncharacterized protein</fullName>
    </submittedName>
</protein>
<dbReference type="AlphaFoldDB" id="K6ZHV0"/>
<proteinExistence type="predicted"/>